<dbReference type="GeneID" id="300116574"/>
<evidence type="ECO:0000313" key="1">
    <source>
        <dbReference type="EMBL" id="AXQ56779.1"/>
    </source>
</evidence>
<dbReference type="Gene3D" id="1.10.101.10">
    <property type="entry name" value="PGBD-like superfamily/PGBD"/>
    <property type="match status" value="1"/>
</dbReference>
<dbReference type="Proteomes" id="UP000259636">
    <property type="component" value="Chromosome"/>
</dbReference>
<dbReference type="EMBL" id="CP031742">
    <property type="protein sequence ID" value="AXQ56779.1"/>
    <property type="molecule type" value="Genomic_DNA"/>
</dbReference>
<proteinExistence type="predicted"/>
<evidence type="ECO:0000313" key="2">
    <source>
        <dbReference type="Proteomes" id="UP000259636"/>
    </source>
</evidence>
<accession>A0A385DFL8</accession>
<name>A0A385DFL8_9ACTN</name>
<evidence type="ECO:0008006" key="3">
    <source>
        <dbReference type="Google" id="ProtNLM"/>
    </source>
</evidence>
<dbReference type="RefSeq" id="WP_101276804.1">
    <property type="nucleotide sequence ID" value="NZ_CP031742.1"/>
</dbReference>
<dbReference type="KEGG" id="sky:D0C37_20710"/>
<dbReference type="InterPro" id="IPR006311">
    <property type="entry name" value="TAT_signal"/>
</dbReference>
<protein>
    <recommendedName>
        <fullName evidence="3">Peptidoglycan-binding protein</fullName>
    </recommendedName>
</protein>
<gene>
    <name evidence="1" type="ORF">D0C37_20710</name>
</gene>
<organism evidence="1 2">
    <name type="scientific">Streptomyces koyangensis</name>
    <dbReference type="NCBI Taxonomy" id="188770"/>
    <lineage>
        <taxon>Bacteria</taxon>
        <taxon>Bacillati</taxon>
        <taxon>Actinomycetota</taxon>
        <taxon>Actinomycetes</taxon>
        <taxon>Kitasatosporales</taxon>
        <taxon>Streptomycetaceae</taxon>
        <taxon>Streptomyces</taxon>
        <taxon>Streptomyces aurantiacus group</taxon>
    </lineage>
</organism>
<dbReference type="AlphaFoldDB" id="A0A385DFL8"/>
<dbReference type="InterPro" id="IPR036366">
    <property type="entry name" value="PGBDSf"/>
</dbReference>
<reference evidence="1 2" key="1">
    <citation type="submission" date="2018-08" db="EMBL/GenBank/DDBJ databases">
        <authorList>
            <person name="Ferrada E.E."/>
            <person name="Latorre B.A."/>
        </authorList>
    </citation>
    <scope>NUCLEOTIDE SEQUENCE [LARGE SCALE GENOMIC DNA]</scope>
    <source>
        <strain evidence="1 2">VK-A60T</strain>
    </source>
</reference>
<sequence>MEQNRRNGVSRRGLIRGGLLAVAASGAAVVGFAGTASAAVVNLGLDKQGAKRIQRWILTMYGYKGAIDGALGAGSWKAMQRYLATWPGQPSPYKGKIDGVVGPRTIVALQANLKKFHGYTGALDGVAGSGTKAAFRRKAYSNPAV</sequence>
<dbReference type="PROSITE" id="PS51318">
    <property type="entry name" value="TAT"/>
    <property type="match status" value="1"/>
</dbReference>